<reference evidence="2" key="3">
    <citation type="submission" date="2023-03" db="EMBL/GenBank/DDBJ databases">
        <authorList>
            <person name="Zajac M."/>
            <person name="Kwit R."/>
            <person name="Wasyl D."/>
        </authorList>
    </citation>
    <scope>NUCLEOTIDE SEQUENCE</scope>
    <source>
        <strain evidence="2">691B_2</strain>
    </source>
</reference>
<dbReference type="EMBL" id="JAREWH010000016">
    <property type="protein sequence ID" value="MDN3193386.1"/>
    <property type="molecule type" value="Genomic_DNA"/>
</dbReference>
<sequence>MADILLRKLSKKTVAGLDDLATKKGVSREAYAKTVLASHVAGAEFTGERLEWEALVKNHERVLSEALRIIQQQDAVIDRFLKEFGEGV</sequence>
<keyword evidence="1" id="KW-0687">Ribonucleoprotein</keyword>
<reference evidence="2" key="2">
    <citation type="journal article" date="2023" name="Pathogens">
        <title>Prevalence of Enterococcus spp. and the Whole-Genome Characteristics of Enterococcus faecium and Enterococcus faecalis Strains Isolated from Free-Living Birds in Poland.</title>
        <authorList>
            <person name="Kwit R."/>
            <person name="Zajac M."/>
            <person name="Smialowska-Weglinska A."/>
            <person name="Skarzynska M."/>
            <person name="Bomba A."/>
            <person name="Lalak A."/>
            <person name="Skrzypiec E."/>
            <person name="Wojdat D."/>
            <person name="Koza W."/>
            <person name="Mikos-Wojewoda E."/>
            <person name="Pasim P."/>
            <person name="Skora M."/>
            <person name="Polak M."/>
            <person name="Wiacek J."/>
            <person name="Wasyl D."/>
        </authorList>
    </citation>
    <scope>NUCLEOTIDE SEQUENCE</scope>
    <source>
        <strain evidence="2">691B_2</strain>
    </source>
</reference>
<dbReference type="RefSeq" id="WP_014862503.1">
    <property type="nucleotide sequence ID" value="NZ_AP025272.1"/>
</dbReference>
<keyword evidence="1" id="KW-0614">Plasmid</keyword>
<dbReference type="GO" id="GO:0005840">
    <property type="term" value="C:ribosome"/>
    <property type="evidence" value="ECO:0007669"/>
    <property type="project" value="UniProtKB-KW"/>
</dbReference>
<accession>A0A1W6QY85</accession>
<organism evidence="1">
    <name type="scientific">Enterococcus faecalis</name>
    <name type="common">Streptococcus faecalis</name>
    <dbReference type="NCBI Taxonomy" id="1351"/>
    <lineage>
        <taxon>Bacteria</taxon>
        <taxon>Bacillati</taxon>
        <taxon>Bacillota</taxon>
        <taxon>Bacilli</taxon>
        <taxon>Lactobacillales</taxon>
        <taxon>Enterococcaceae</taxon>
        <taxon>Enterococcus</taxon>
    </lineage>
</organism>
<geneLocation type="plasmid" evidence="1">
    <name>pGTC3</name>
</geneLocation>
<dbReference type="Proteomes" id="UP001173174">
    <property type="component" value="Unassembled WGS sequence"/>
</dbReference>
<proteinExistence type="predicted"/>
<dbReference type="EMBL" id="KY303941">
    <property type="protein sequence ID" value="ARO46263.1"/>
    <property type="molecule type" value="Genomic_DNA"/>
</dbReference>
<keyword evidence="1" id="KW-0689">Ribosomal protein</keyword>
<dbReference type="AlphaFoldDB" id="A0A1W6QY85"/>
<evidence type="ECO:0000313" key="1">
    <source>
        <dbReference type="EMBL" id="ARO46263.1"/>
    </source>
</evidence>
<reference evidence="1" key="1">
    <citation type="submission" date="2016-12" db="EMBL/GenBank/DDBJ databases">
        <title>Characterization of a Plasmid Isolated from Enterococcus faecalis found in the Fecal Material of a Blue Whale.</title>
        <authorList>
            <person name="McLaughlin R."/>
        </authorList>
    </citation>
    <scope>NUCLEOTIDE SEQUENCE</scope>
    <source>
        <strain evidence="1">3</strain>
        <plasmid evidence="1">pGTC3</plasmid>
    </source>
</reference>
<name>A0A1W6QY85_ENTFL</name>
<gene>
    <name evidence="2" type="ORF">P0E79_12890</name>
</gene>
<protein>
    <submittedName>
        <fullName evidence="1">50S ribosomal protein L7/L12</fullName>
    </submittedName>
</protein>
<evidence type="ECO:0000313" key="2">
    <source>
        <dbReference type="EMBL" id="MDN3193386.1"/>
    </source>
</evidence>